<proteinExistence type="predicted"/>
<dbReference type="PANTHER" id="PTHR11675">
    <property type="entry name" value="N-ACETYLGALACTOSAMINYLTRANSFERASE"/>
    <property type="match status" value="1"/>
</dbReference>
<accession>A0A8C6ZC72</accession>
<dbReference type="AlphaFoldDB" id="A0A8C6ZC72"/>
<evidence type="ECO:0000313" key="4">
    <source>
        <dbReference type="Proteomes" id="UP000694420"/>
    </source>
</evidence>
<feature type="domain" description="Glycosyltransferase 2-like" evidence="2">
    <location>
        <begin position="13"/>
        <end position="57"/>
    </location>
</feature>
<reference evidence="3" key="2">
    <citation type="submission" date="2025-09" db="UniProtKB">
        <authorList>
            <consortium name="Ensembl"/>
        </authorList>
    </citation>
    <scope>IDENTIFICATION</scope>
</reference>
<dbReference type="SUPFAM" id="SSF53448">
    <property type="entry name" value="Nucleotide-diphospho-sugar transferases"/>
    <property type="match status" value="1"/>
</dbReference>
<dbReference type="Gene3D" id="3.90.550.10">
    <property type="entry name" value="Spore Coat Polysaccharide Biosynthesis Protein SpsA, Chain A"/>
    <property type="match status" value="1"/>
</dbReference>
<keyword evidence="1" id="KW-1015">Disulfide bond</keyword>
<name>A0A8C6ZC72_NOTPE</name>
<dbReference type="Ensembl" id="ENSNPET00000010752.1">
    <property type="protein sequence ID" value="ENSNPEP00000010482.1"/>
    <property type="gene ID" value="ENSNPEG00000007872.1"/>
</dbReference>
<evidence type="ECO:0000256" key="1">
    <source>
        <dbReference type="ARBA" id="ARBA00023157"/>
    </source>
</evidence>
<dbReference type="PANTHER" id="PTHR11675:SF63">
    <property type="entry name" value="POLYPEPTIDE N-ACETYLGALACTOSAMINYLTRANSFERASE"/>
    <property type="match status" value="1"/>
</dbReference>
<evidence type="ECO:0000313" key="3">
    <source>
        <dbReference type="Ensembl" id="ENSNPEP00000010482.1"/>
    </source>
</evidence>
<sequence length="59" mass="6591">IEKSYPSDLPSASVIICFYNEALSALLRTVHSVLDRTPAYLLHEVILVDDNSELGTRPF</sequence>
<dbReference type="Pfam" id="PF00535">
    <property type="entry name" value="Glycos_transf_2"/>
    <property type="match status" value="1"/>
</dbReference>
<dbReference type="GO" id="GO:0006493">
    <property type="term" value="P:protein O-linked glycosylation"/>
    <property type="evidence" value="ECO:0007669"/>
    <property type="project" value="TreeGrafter"/>
</dbReference>
<dbReference type="InterPro" id="IPR029044">
    <property type="entry name" value="Nucleotide-diphossugar_trans"/>
</dbReference>
<protein>
    <recommendedName>
        <fullName evidence="2">Glycosyltransferase 2-like domain-containing protein</fullName>
    </recommendedName>
</protein>
<reference evidence="3" key="1">
    <citation type="submission" date="2025-08" db="UniProtKB">
        <authorList>
            <consortium name="Ensembl"/>
        </authorList>
    </citation>
    <scope>IDENTIFICATION</scope>
</reference>
<dbReference type="GO" id="GO:0005794">
    <property type="term" value="C:Golgi apparatus"/>
    <property type="evidence" value="ECO:0007669"/>
    <property type="project" value="TreeGrafter"/>
</dbReference>
<dbReference type="InterPro" id="IPR001173">
    <property type="entry name" value="Glyco_trans_2-like"/>
</dbReference>
<dbReference type="Proteomes" id="UP000694420">
    <property type="component" value="Unplaced"/>
</dbReference>
<organism evidence="3 4">
    <name type="scientific">Nothoprocta perdicaria</name>
    <name type="common">Chilean tinamou</name>
    <name type="synonym">Crypturus perdicarius</name>
    <dbReference type="NCBI Taxonomy" id="30464"/>
    <lineage>
        <taxon>Eukaryota</taxon>
        <taxon>Metazoa</taxon>
        <taxon>Chordata</taxon>
        <taxon>Craniata</taxon>
        <taxon>Vertebrata</taxon>
        <taxon>Euteleostomi</taxon>
        <taxon>Archelosauria</taxon>
        <taxon>Archosauria</taxon>
        <taxon>Dinosauria</taxon>
        <taxon>Saurischia</taxon>
        <taxon>Theropoda</taxon>
        <taxon>Coelurosauria</taxon>
        <taxon>Aves</taxon>
        <taxon>Palaeognathae</taxon>
        <taxon>Tinamiformes</taxon>
        <taxon>Tinamidae</taxon>
        <taxon>Nothoprocta</taxon>
    </lineage>
</organism>
<dbReference type="GO" id="GO:0008593">
    <property type="term" value="P:regulation of Notch signaling pathway"/>
    <property type="evidence" value="ECO:0007669"/>
    <property type="project" value="TreeGrafter"/>
</dbReference>
<evidence type="ECO:0000259" key="2">
    <source>
        <dbReference type="Pfam" id="PF00535"/>
    </source>
</evidence>
<dbReference type="GO" id="GO:0004653">
    <property type="term" value="F:polypeptide N-acetylgalactosaminyltransferase activity"/>
    <property type="evidence" value="ECO:0007669"/>
    <property type="project" value="TreeGrafter"/>
</dbReference>
<dbReference type="GO" id="GO:0005112">
    <property type="term" value="F:Notch binding"/>
    <property type="evidence" value="ECO:0007669"/>
    <property type="project" value="TreeGrafter"/>
</dbReference>
<keyword evidence="4" id="KW-1185">Reference proteome</keyword>